<gene>
    <name evidence="1" type="ORF">NCTC10181_00422</name>
</gene>
<dbReference type="Pfam" id="PF19570">
    <property type="entry name" value="DUF6088"/>
    <property type="match status" value="1"/>
</dbReference>
<sequence length="202" mass="23525">MQTATQQIKKILFDNPGKIFEIKDFEHITNKNTVNSILCKLSKEEEIARLVNGLYTRPRYSDILEEYSTPSPDKVAKKIAQKFNWTIAPGGEITLNYTGVFNQVPSEYVYVSDGPSRIYEYEGWAITFKHTDKKYIKGRSVQFIILIEAIKRLGKRNLRKPELERLALFARNIKEDLRNDTLDIATWIRNVLLKIIEINEKN</sequence>
<proteinExistence type="predicted"/>
<dbReference type="InterPro" id="IPR045738">
    <property type="entry name" value="DUF6088"/>
</dbReference>
<dbReference type="KEGG" id="mcit:NCTC10181_00422"/>
<evidence type="ECO:0000313" key="1">
    <source>
        <dbReference type="EMBL" id="VEU74568.1"/>
    </source>
</evidence>
<protein>
    <submittedName>
        <fullName evidence="1">Uncharacterized protein</fullName>
    </submittedName>
</protein>
<dbReference type="Proteomes" id="UP000290985">
    <property type="component" value="Chromosome"/>
</dbReference>
<dbReference type="EMBL" id="LR215036">
    <property type="protein sequence ID" value="VEU74568.1"/>
    <property type="molecule type" value="Genomic_DNA"/>
</dbReference>
<dbReference type="OrthoDB" id="9798200at2"/>
<dbReference type="RefSeq" id="WP_129725384.1">
    <property type="nucleotide sequence ID" value="NZ_LR215036.1"/>
</dbReference>
<reference evidence="1 2" key="1">
    <citation type="submission" date="2019-01" db="EMBL/GenBank/DDBJ databases">
        <authorList>
            <consortium name="Pathogen Informatics"/>
        </authorList>
    </citation>
    <scope>NUCLEOTIDE SEQUENCE [LARGE SCALE GENOMIC DNA]</scope>
    <source>
        <strain evidence="1 2">NCTC10181</strain>
    </source>
</reference>
<organism evidence="1 2">
    <name type="scientific">Mycoplasmopsis citelli</name>
    <dbReference type="NCBI Taxonomy" id="171281"/>
    <lineage>
        <taxon>Bacteria</taxon>
        <taxon>Bacillati</taxon>
        <taxon>Mycoplasmatota</taxon>
        <taxon>Mycoplasmoidales</taxon>
        <taxon>Metamycoplasmataceae</taxon>
        <taxon>Mycoplasmopsis</taxon>
    </lineage>
</organism>
<evidence type="ECO:0000313" key="2">
    <source>
        <dbReference type="Proteomes" id="UP000290985"/>
    </source>
</evidence>
<dbReference type="AlphaFoldDB" id="A0A449B1U2"/>
<keyword evidence="2" id="KW-1185">Reference proteome</keyword>
<accession>A0A449B1U2</accession>
<name>A0A449B1U2_9BACT</name>